<dbReference type="EMBL" id="MFLC01000018">
    <property type="protein sequence ID" value="OGG55101.1"/>
    <property type="molecule type" value="Genomic_DNA"/>
</dbReference>
<evidence type="ECO:0000313" key="3">
    <source>
        <dbReference type="Proteomes" id="UP000177659"/>
    </source>
</evidence>
<accession>A0A1F6D1D6</accession>
<protein>
    <recommendedName>
        <fullName evidence="1">YprB ribonuclease H-like domain-containing protein</fullName>
    </recommendedName>
</protein>
<feature type="domain" description="YprB ribonuclease H-like" evidence="1">
    <location>
        <begin position="6"/>
        <end position="151"/>
    </location>
</feature>
<dbReference type="Pfam" id="PF13482">
    <property type="entry name" value="RNase_H_2"/>
    <property type="match status" value="1"/>
</dbReference>
<name>A0A1F6D1D6_9BACT</name>
<gene>
    <name evidence="2" type="ORF">A3D62_01105</name>
</gene>
<proteinExistence type="predicted"/>
<reference evidence="2 3" key="1">
    <citation type="journal article" date="2016" name="Nat. Commun.">
        <title>Thousands of microbial genomes shed light on interconnected biogeochemical processes in an aquifer system.</title>
        <authorList>
            <person name="Anantharaman K."/>
            <person name="Brown C.T."/>
            <person name="Hug L.A."/>
            <person name="Sharon I."/>
            <person name="Castelle C.J."/>
            <person name="Probst A.J."/>
            <person name="Thomas B.C."/>
            <person name="Singh A."/>
            <person name="Wilkins M.J."/>
            <person name="Karaoz U."/>
            <person name="Brodie E.L."/>
            <person name="Williams K.H."/>
            <person name="Hubbard S.S."/>
            <person name="Banfield J.F."/>
        </authorList>
    </citation>
    <scope>NUCLEOTIDE SEQUENCE [LARGE SCALE GENOMIC DNA]</scope>
</reference>
<evidence type="ECO:0000259" key="1">
    <source>
        <dbReference type="Pfam" id="PF13482"/>
    </source>
</evidence>
<evidence type="ECO:0000313" key="2">
    <source>
        <dbReference type="EMBL" id="OGG55101.1"/>
    </source>
</evidence>
<sequence length="191" mass="22040">MRKVVLDIETQNTFEDVGKADPSLLSISLVGLYQYETDTYTSYLEDELKGLWPILEQADMIIGYNSDHFDIPLLNRYYHGDLTRIKSLDLLKEIKNSLGKRLRLDTIAEGTLGVGKSGHGLDAIKWWKAGEIEKIRTYCLDDVKITKEIYDFARVHNLVRYKDFSDIKDIKLDTSDWEKKEGTSMTHSLPF</sequence>
<organism evidence="2 3">
    <name type="scientific">Candidatus Kaiserbacteria bacterium RIFCSPHIGHO2_02_FULL_49_11</name>
    <dbReference type="NCBI Taxonomy" id="1798489"/>
    <lineage>
        <taxon>Bacteria</taxon>
        <taxon>Candidatus Kaiseribacteriota</taxon>
    </lineage>
</organism>
<dbReference type="AlphaFoldDB" id="A0A1F6D1D6"/>
<dbReference type="InterPro" id="IPR038720">
    <property type="entry name" value="YprB_RNase_H-like_dom"/>
</dbReference>
<dbReference type="Gene3D" id="3.30.420.10">
    <property type="entry name" value="Ribonuclease H-like superfamily/Ribonuclease H"/>
    <property type="match status" value="1"/>
</dbReference>
<dbReference type="SUPFAM" id="SSF53098">
    <property type="entry name" value="Ribonuclease H-like"/>
    <property type="match status" value="1"/>
</dbReference>
<dbReference type="GO" id="GO:0003676">
    <property type="term" value="F:nucleic acid binding"/>
    <property type="evidence" value="ECO:0007669"/>
    <property type="project" value="InterPro"/>
</dbReference>
<dbReference type="InterPro" id="IPR012337">
    <property type="entry name" value="RNaseH-like_sf"/>
</dbReference>
<dbReference type="Proteomes" id="UP000177659">
    <property type="component" value="Unassembled WGS sequence"/>
</dbReference>
<dbReference type="InterPro" id="IPR036397">
    <property type="entry name" value="RNaseH_sf"/>
</dbReference>
<comment type="caution">
    <text evidence="2">The sequence shown here is derived from an EMBL/GenBank/DDBJ whole genome shotgun (WGS) entry which is preliminary data.</text>
</comment>